<dbReference type="AlphaFoldDB" id="A0A9D4EBT2"/>
<name>A0A9D4EBT2_DREPO</name>
<sequence>MINIGQVLTEPFDVFQATRTSFELVDNVIGKNLLTRFHEDRTIKVASRVLTRTNGPLPGGHVFKATRTIFVLIQDNIKTNPLTKFHDDRTIHVASRVLTSHIMKNAPPSGGHVFKATRTTFTLIQDNIKTNHLTKFHDDRTINVASRVLTRKNTPPSGGHVVLSNDIMFELVQDIIRMNLPTKLYEDRTIFVASRVLTSHIEKNAPPPGSHVFQANITIFELFQDIIEINLLTEFHEDLTINVASRVLTRQMLNTHDSQRTTDDGQKAITKAHHEHIVSRFAKND</sequence>
<protein>
    <submittedName>
        <fullName evidence="1">Uncharacterized protein</fullName>
    </submittedName>
</protein>
<comment type="caution">
    <text evidence="1">The sequence shown here is derived from an EMBL/GenBank/DDBJ whole genome shotgun (WGS) entry which is preliminary data.</text>
</comment>
<dbReference type="EMBL" id="JAIWYP010000009">
    <property type="protein sequence ID" value="KAH3777654.1"/>
    <property type="molecule type" value="Genomic_DNA"/>
</dbReference>
<evidence type="ECO:0000313" key="1">
    <source>
        <dbReference type="EMBL" id="KAH3777654.1"/>
    </source>
</evidence>
<proteinExistence type="predicted"/>
<accession>A0A9D4EBT2</accession>
<evidence type="ECO:0000313" key="2">
    <source>
        <dbReference type="Proteomes" id="UP000828390"/>
    </source>
</evidence>
<reference evidence="1" key="2">
    <citation type="submission" date="2020-11" db="EMBL/GenBank/DDBJ databases">
        <authorList>
            <person name="McCartney M.A."/>
            <person name="Auch B."/>
            <person name="Kono T."/>
            <person name="Mallez S."/>
            <person name="Becker A."/>
            <person name="Gohl D.M."/>
            <person name="Silverstein K.A.T."/>
            <person name="Koren S."/>
            <person name="Bechman K.B."/>
            <person name="Herman A."/>
            <person name="Abrahante J.E."/>
            <person name="Garbe J."/>
        </authorList>
    </citation>
    <scope>NUCLEOTIDE SEQUENCE</scope>
    <source>
        <strain evidence="1">Duluth1</strain>
        <tissue evidence="1">Whole animal</tissue>
    </source>
</reference>
<gene>
    <name evidence="1" type="ORF">DPMN_179102</name>
</gene>
<organism evidence="1 2">
    <name type="scientific">Dreissena polymorpha</name>
    <name type="common">Zebra mussel</name>
    <name type="synonym">Mytilus polymorpha</name>
    <dbReference type="NCBI Taxonomy" id="45954"/>
    <lineage>
        <taxon>Eukaryota</taxon>
        <taxon>Metazoa</taxon>
        <taxon>Spiralia</taxon>
        <taxon>Lophotrochozoa</taxon>
        <taxon>Mollusca</taxon>
        <taxon>Bivalvia</taxon>
        <taxon>Autobranchia</taxon>
        <taxon>Heteroconchia</taxon>
        <taxon>Euheterodonta</taxon>
        <taxon>Imparidentia</taxon>
        <taxon>Neoheterodontei</taxon>
        <taxon>Myida</taxon>
        <taxon>Dreissenoidea</taxon>
        <taxon>Dreissenidae</taxon>
        <taxon>Dreissena</taxon>
    </lineage>
</organism>
<keyword evidence="2" id="KW-1185">Reference proteome</keyword>
<reference evidence="1" key="1">
    <citation type="journal article" date="2019" name="bioRxiv">
        <title>The Genome of the Zebra Mussel, Dreissena polymorpha: A Resource for Invasive Species Research.</title>
        <authorList>
            <person name="McCartney M.A."/>
            <person name="Auch B."/>
            <person name="Kono T."/>
            <person name="Mallez S."/>
            <person name="Zhang Y."/>
            <person name="Obille A."/>
            <person name="Becker A."/>
            <person name="Abrahante J.E."/>
            <person name="Garbe J."/>
            <person name="Badalamenti J.P."/>
            <person name="Herman A."/>
            <person name="Mangelson H."/>
            <person name="Liachko I."/>
            <person name="Sullivan S."/>
            <person name="Sone E.D."/>
            <person name="Koren S."/>
            <person name="Silverstein K.A.T."/>
            <person name="Beckman K.B."/>
            <person name="Gohl D.M."/>
        </authorList>
    </citation>
    <scope>NUCLEOTIDE SEQUENCE</scope>
    <source>
        <strain evidence="1">Duluth1</strain>
        <tissue evidence="1">Whole animal</tissue>
    </source>
</reference>
<dbReference type="Proteomes" id="UP000828390">
    <property type="component" value="Unassembled WGS sequence"/>
</dbReference>